<reference evidence="1" key="2">
    <citation type="submission" date="2007-10" db="EMBL/GenBank/DDBJ databases">
        <authorList>
            <person name="Myers G.S."/>
        </authorList>
    </citation>
    <scope>NUCLEOTIDE SEQUENCE [LARGE SCALE GENOMIC DNA]</scope>
</reference>
<evidence type="ECO:0000313" key="2">
    <source>
        <dbReference type="Proteomes" id="UP000054075"/>
    </source>
</evidence>
<proteinExistence type="predicted"/>
<name>A8PLU7_9COXI</name>
<keyword evidence="2" id="KW-1185">Reference proteome</keyword>
<evidence type="ECO:0000313" key="1">
    <source>
        <dbReference type="EMBL" id="EDP46510.1"/>
    </source>
</evidence>
<dbReference type="EMBL" id="AAQJ02000001">
    <property type="protein sequence ID" value="EDP46510.1"/>
    <property type="molecule type" value="Genomic_DNA"/>
</dbReference>
<comment type="caution">
    <text evidence="1">The sequence shown here is derived from an EMBL/GenBank/DDBJ whole genome shotgun (WGS) entry which is preliminary data.</text>
</comment>
<sequence length="89" mass="10183">MKLDIEGAEELVLTELGDKLYHIKALAIEHHKAKGMEEINDLNRISYLLNKYSFHYKISSNDISVLPDAVKKWSDEVKPALYTIRAAKP</sequence>
<organism evidence="1 2">
    <name type="scientific">Rickettsiella grylli</name>
    <dbReference type="NCBI Taxonomy" id="59196"/>
    <lineage>
        <taxon>Bacteria</taxon>
        <taxon>Pseudomonadati</taxon>
        <taxon>Pseudomonadota</taxon>
        <taxon>Gammaproteobacteria</taxon>
        <taxon>Legionellales</taxon>
        <taxon>Coxiellaceae</taxon>
        <taxon>Rickettsiella</taxon>
    </lineage>
</organism>
<dbReference type="Proteomes" id="UP000054075">
    <property type="component" value="Unassembled WGS sequence"/>
</dbReference>
<protein>
    <recommendedName>
        <fullName evidence="3">Methyltransferase FkbM domain-containing protein</fullName>
    </recommendedName>
</protein>
<reference evidence="1" key="1">
    <citation type="submission" date="2006-04" db="EMBL/GenBank/DDBJ databases">
        <authorList>
            <person name="Seshadri R."/>
            <person name="Federici B.A."/>
        </authorList>
    </citation>
    <scope>NUCLEOTIDE SEQUENCE [LARGE SCALE GENOMIC DNA]</scope>
</reference>
<gene>
    <name evidence="1" type="ORF">RICGR_0536</name>
</gene>
<dbReference type="AlphaFoldDB" id="A8PLU7"/>
<accession>A8PLU7</accession>
<evidence type="ECO:0008006" key="3">
    <source>
        <dbReference type="Google" id="ProtNLM"/>
    </source>
</evidence>